<gene>
    <name evidence="1" type="ORF">HMPREF0548_1751</name>
</gene>
<dbReference type="HOGENOM" id="CLU_3169650_0_0_9"/>
<evidence type="ECO:0000313" key="1">
    <source>
        <dbReference type="EMBL" id="EEJ71369.1"/>
    </source>
</evidence>
<comment type="caution">
    <text evidence="1">The sequence shown here is derived from an EMBL/GenBank/DDBJ whole genome shotgun (WGS) entry which is preliminary data.</text>
</comment>
<evidence type="ECO:0000313" key="2">
    <source>
        <dbReference type="Proteomes" id="UP000005583"/>
    </source>
</evidence>
<proteinExistence type="predicted"/>
<dbReference type="Proteomes" id="UP000005583">
    <property type="component" value="Unassembled WGS sequence"/>
</dbReference>
<dbReference type="AlphaFoldDB" id="C2EQ05"/>
<protein>
    <submittedName>
        <fullName evidence="1">Uncharacterized protein</fullName>
    </submittedName>
</protein>
<dbReference type="EMBL" id="ACGU01000087">
    <property type="protein sequence ID" value="EEJ71369.1"/>
    <property type="molecule type" value="Genomic_DNA"/>
</dbReference>
<name>C2EQ05_9LACO</name>
<organism evidence="1 2">
    <name type="scientific">Lactobacillus ultunensis DSM 16047</name>
    <dbReference type="NCBI Taxonomy" id="525365"/>
    <lineage>
        <taxon>Bacteria</taxon>
        <taxon>Bacillati</taxon>
        <taxon>Bacillota</taxon>
        <taxon>Bacilli</taxon>
        <taxon>Lactobacillales</taxon>
        <taxon>Lactobacillaceae</taxon>
        <taxon>Lactobacillus</taxon>
    </lineage>
</organism>
<accession>C2EQ05</accession>
<keyword evidence="2" id="KW-1185">Reference proteome</keyword>
<reference evidence="1 2" key="1">
    <citation type="submission" date="2009-01" db="EMBL/GenBank/DDBJ databases">
        <authorList>
            <person name="Qin X."/>
            <person name="Bachman B."/>
            <person name="Battles P."/>
            <person name="Bell A."/>
            <person name="Bess C."/>
            <person name="Bickham C."/>
            <person name="Chaboub L."/>
            <person name="Chen D."/>
            <person name="Coyle M."/>
            <person name="Deiros D.R."/>
            <person name="Dinh H."/>
            <person name="Forbes L."/>
            <person name="Fowler G."/>
            <person name="Francisco L."/>
            <person name="Fu Q."/>
            <person name="Gubbala S."/>
            <person name="Hale W."/>
            <person name="Han Y."/>
            <person name="Hemphill L."/>
            <person name="Highlander S.K."/>
            <person name="Hirani K."/>
            <person name="Hogues M."/>
            <person name="Jackson L."/>
            <person name="Jakkamsetti A."/>
            <person name="Javaid M."/>
            <person name="Jiang H."/>
            <person name="Korchina V."/>
            <person name="Kovar C."/>
            <person name="Lara F."/>
            <person name="Lee S."/>
            <person name="Mata R."/>
            <person name="Mathew T."/>
            <person name="Moen C."/>
            <person name="Morales K."/>
            <person name="Munidasa M."/>
            <person name="Nazareth L."/>
            <person name="Ngo R."/>
            <person name="Nguyen L."/>
            <person name="Okwuonu G."/>
            <person name="Ongeri F."/>
            <person name="Patil S."/>
            <person name="Petrosino J."/>
            <person name="Pham C."/>
            <person name="Pham P."/>
            <person name="Pu L.-L."/>
            <person name="Puazo M."/>
            <person name="Raj R."/>
            <person name="Reid J."/>
            <person name="Rouhana J."/>
            <person name="Saada N."/>
            <person name="Shang Y."/>
            <person name="Simmons D."/>
            <person name="Thornton R."/>
            <person name="Warren J."/>
            <person name="Weissenberger G."/>
            <person name="Zhang J."/>
            <person name="Zhang L."/>
            <person name="Zhou C."/>
            <person name="Zhu D."/>
            <person name="Muzny D."/>
            <person name="Worley K."/>
            <person name="Gibbs R."/>
        </authorList>
    </citation>
    <scope>NUCLEOTIDE SEQUENCE [LARGE SCALE GENOMIC DNA]</scope>
    <source>
        <strain evidence="1 2">DSM 16047</strain>
    </source>
</reference>
<sequence length="47" mass="5821">MYSSPLSIFLPYIIYYAKKDDFFLRNFIFMREKKALRAFFAIIRVEF</sequence>